<evidence type="ECO:0000256" key="3">
    <source>
        <dbReference type="ARBA" id="ARBA00022525"/>
    </source>
</evidence>
<dbReference type="PRINTS" id="PR00821">
    <property type="entry name" value="TAGLIPASE"/>
</dbReference>
<reference evidence="6 7" key="1">
    <citation type="submission" date="2015-09" db="EMBL/GenBank/DDBJ databases">
        <title>Draft genome of the scarab beetle Oryctes borbonicus.</title>
        <authorList>
            <person name="Meyer J.M."/>
            <person name="Markov G.V."/>
            <person name="Baskaran P."/>
            <person name="Herrmann M."/>
            <person name="Sommer R.J."/>
            <person name="Roedelsperger C."/>
        </authorList>
    </citation>
    <scope>NUCLEOTIDE SEQUENCE [LARGE SCALE GENOMIC DNA]</scope>
    <source>
        <strain evidence="6">OB123</strain>
        <tissue evidence="6">Whole animal</tissue>
    </source>
</reference>
<evidence type="ECO:0000256" key="1">
    <source>
        <dbReference type="ARBA" id="ARBA00004613"/>
    </source>
</evidence>
<feature type="non-terminal residue" evidence="6">
    <location>
        <position position="306"/>
    </location>
</feature>
<dbReference type="OrthoDB" id="199913at2759"/>
<gene>
    <name evidence="6" type="ORF">AMK59_8304</name>
</gene>
<evidence type="ECO:0000313" key="7">
    <source>
        <dbReference type="Proteomes" id="UP000051574"/>
    </source>
</evidence>
<evidence type="ECO:0000256" key="4">
    <source>
        <dbReference type="RuleBase" id="RU004262"/>
    </source>
</evidence>
<comment type="subcellular location">
    <subcellularLocation>
        <location evidence="1">Secreted</location>
    </subcellularLocation>
</comment>
<dbReference type="SUPFAM" id="SSF53474">
    <property type="entry name" value="alpha/beta-Hydrolases"/>
    <property type="match status" value="1"/>
</dbReference>
<dbReference type="InterPro" id="IPR000734">
    <property type="entry name" value="TAG_lipase"/>
</dbReference>
<dbReference type="EMBL" id="LJIG01022456">
    <property type="protein sequence ID" value="KRT80492.1"/>
    <property type="molecule type" value="Genomic_DNA"/>
</dbReference>
<accession>A0A0T6AZE9</accession>
<name>A0A0T6AZE9_9SCAR</name>
<dbReference type="GO" id="GO:0016042">
    <property type="term" value="P:lipid catabolic process"/>
    <property type="evidence" value="ECO:0007669"/>
    <property type="project" value="TreeGrafter"/>
</dbReference>
<sequence>MNYSNVYSRSRHFLFQLKKDIIRMATAGLIELAKKKPVDYTLANATKSEIKFQLFTSKFCNGICLTEENAQQINIKVNIPTKFFIHGWNSNLQGNWYNAFKDEYFTNGDYNIIYVDWFIPGSKEYQISAANVKPVGHYIADFIIASKINLEKIHLIGKSLGAHVASWTGKQIYKLTNKKVNRITALDPASPKFENATLPETDRLNKTDADFVDVVHTDVGYYGFEQAIGTVDFYPNGGGIQPGCTSDDAGHNDSHGRSNWYYLESINSTNIKAVKANSWEDFLKGDFGKDESIDFGENVSMSAEGV</sequence>
<dbReference type="InterPro" id="IPR029058">
    <property type="entry name" value="AB_hydrolase_fold"/>
</dbReference>
<dbReference type="CDD" id="cd00707">
    <property type="entry name" value="Pancreat_lipase_like"/>
    <property type="match status" value="1"/>
</dbReference>
<keyword evidence="7" id="KW-1185">Reference proteome</keyword>
<keyword evidence="6" id="KW-0378">Hydrolase</keyword>
<dbReference type="GO" id="GO:0017171">
    <property type="term" value="F:serine hydrolase activity"/>
    <property type="evidence" value="ECO:0007669"/>
    <property type="project" value="TreeGrafter"/>
</dbReference>
<dbReference type="PANTHER" id="PTHR11610:SF173">
    <property type="entry name" value="LIPASE DOMAIN-CONTAINING PROTEIN-RELATED"/>
    <property type="match status" value="1"/>
</dbReference>
<evidence type="ECO:0000256" key="2">
    <source>
        <dbReference type="ARBA" id="ARBA00010701"/>
    </source>
</evidence>
<evidence type="ECO:0000313" key="6">
    <source>
        <dbReference type="EMBL" id="KRT80492.1"/>
    </source>
</evidence>
<comment type="similarity">
    <text evidence="2 4">Belongs to the AB hydrolase superfamily. Lipase family.</text>
</comment>
<evidence type="ECO:0000259" key="5">
    <source>
        <dbReference type="Pfam" id="PF00151"/>
    </source>
</evidence>
<dbReference type="InterPro" id="IPR013818">
    <property type="entry name" value="Lipase"/>
</dbReference>
<dbReference type="InterPro" id="IPR033906">
    <property type="entry name" value="Lipase_N"/>
</dbReference>
<comment type="caution">
    <text evidence="6">The sequence shown here is derived from an EMBL/GenBank/DDBJ whole genome shotgun (WGS) entry which is preliminary data.</text>
</comment>
<dbReference type="GO" id="GO:0005615">
    <property type="term" value="C:extracellular space"/>
    <property type="evidence" value="ECO:0007669"/>
    <property type="project" value="TreeGrafter"/>
</dbReference>
<dbReference type="AlphaFoldDB" id="A0A0T6AZE9"/>
<dbReference type="Proteomes" id="UP000051574">
    <property type="component" value="Unassembled WGS sequence"/>
</dbReference>
<protein>
    <submittedName>
        <fullName evidence="6">Hydrolase</fullName>
    </submittedName>
</protein>
<proteinExistence type="inferred from homology"/>
<keyword evidence="3" id="KW-0964">Secreted</keyword>
<dbReference type="PANTHER" id="PTHR11610">
    <property type="entry name" value="LIPASE"/>
    <property type="match status" value="1"/>
</dbReference>
<dbReference type="GO" id="GO:0016298">
    <property type="term" value="F:lipase activity"/>
    <property type="evidence" value="ECO:0007669"/>
    <property type="project" value="InterPro"/>
</dbReference>
<organism evidence="6 7">
    <name type="scientific">Oryctes borbonicus</name>
    <dbReference type="NCBI Taxonomy" id="1629725"/>
    <lineage>
        <taxon>Eukaryota</taxon>
        <taxon>Metazoa</taxon>
        <taxon>Ecdysozoa</taxon>
        <taxon>Arthropoda</taxon>
        <taxon>Hexapoda</taxon>
        <taxon>Insecta</taxon>
        <taxon>Pterygota</taxon>
        <taxon>Neoptera</taxon>
        <taxon>Endopterygota</taxon>
        <taxon>Coleoptera</taxon>
        <taxon>Polyphaga</taxon>
        <taxon>Scarabaeiformia</taxon>
        <taxon>Scarabaeidae</taxon>
        <taxon>Dynastinae</taxon>
        <taxon>Oryctes</taxon>
    </lineage>
</organism>
<dbReference type="Gene3D" id="3.40.50.1820">
    <property type="entry name" value="alpha/beta hydrolase"/>
    <property type="match status" value="1"/>
</dbReference>
<dbReference type="Pfam" id="PF00151">
    <property type="entry name" value="Lipase"/>
    <property type="match status" value="1"/>
</dbReference>
<feature type="domain" description="Lipase" evidence="5">
    <location>
        <begin position="33"/>
        <end position="286"/>
    </location>
</feature>